<accession>A0A7Z7LZI4</accession>
<dbReference type="PANTHER" id="PTHR43792:SF16">
    <property type="entry name" value="N-ACETYLTRANSFERASE DOMAIN-CONTAINING PROTEIN"/>
    <property type="match status" value="1"/>
</dbReference>
<dbReference type="PROSITE" id="PS51186">
    <property type="entry name" value="GNAT"/>
    <property type="match status" value="1"/>
</dbReference>
<name>A0A7Z7LZI4_9FLAO</name>
<sequence>MQLETNRLIMRPFEERDAEGLFLLDSNPEVMKYVGGVVSTKIEQSQQMIEFIQKQYKENGVGRLAVIEKSTNTLIGWSGLKYLTSEINGMKNVYELGYRFLPEYWGKGYATETARAALNYAFNEIKTDMVYAMAVTENTGSNRVLQKLGFEELGTFLDDGDLCYWYRLKKENYKQN</sequence>
<dbReference type="InterPro" id="IPR016181">
    <property type="entry name" value="Acyl_CoA_acyltransferase"/>
</dbReference>
<dbReference type="InterPro" id="IPR000182">
    <property type="entry name" value="GNAT_dom"/>
</dbReference>
<dbReference type="SUPFAM" id="SSF55729">
    <property type="entry name" value="Acyl-CoA N-acyltransferases (Nat)"/>
    <property type="match status" value="1"/>
</dbReference>
<comment type="caution">
    <text evidence="2">The sequence shown here is derived from an EMBL/GenBank/DDBJ whole genome shotgun (WGS) entry which is preliminary data.</text>
</comment>
<keyword evidence="2" id="KW-0012">Acyltransferase</keyword>
<dbReference type="PANTHER" id="PTHR43792">
    <property type="entry name" value="GNAT FAMILY, PUTATIVE (AFU_ORTHOLOGUE AFUA_3G00765)-RELATED-RELATED"/>
    <property type="match status" value="1"/>
</dbReference>
<dbReference type="EMBL" id="UFYD01000001">
    <property type="protein sequence ID" value="STD10442.1"/>
    <property type="molecule type" value="Genomic_DNA"/>
</dbReference>
<protein>
    <submittedName>
        <fullName evidence="2">Spermidine N(1)-acetyltransferase</fullName>
        <ecNumber evidence="2">2.3.1.57</ecNumber>
    </submittedName>
</protein>
<dbReference type="Pfam" id="PF13302">
    <property type="entry name" value="Acetyltransf_3"/>
    <property type="match status" value="1"/>
</dbReference>
<dbReference type="EC" id="2.3.1.57" evidence="2"/>
<dbReference type="Proteomes" id="UP000254876">
    <property type="component" value="Unassembled WGS sequence"/>
</dbReference>
<evidence type="ECO:0000313" key="2">
    <source>
        <dbReference type="EMBL" id="STD10442.1"/>
    </source>
</evidence>
<feature type="domain" description="N-acetyltransferase" evidence="1">
    <location>
        <begin position="8"/>
        <end position="171"/>
    </location>
</feature>
<gene>
    <name evidence="2" type="primary">speG</name>
    <name evidence="2" type="ORF">NCTC10588_03214</name>
</gene>
<dbReference type="Gene3D" id="3.40.630.30">
    <property type="match status" value="1"/>
</dbReference>
<organism evidence="2 3">
    <name type="scientific">Elizabethkingia anophelis</name>
    <dbReference type="NCBI Taxonomy" id="1117645"/>
    <lineage>
        <taxon>Bacteria</taxon>
        <taxon>Pseudomonadati</taxon>
        <taxon>Bacteroidota</taxon>
        <taxon>Flavobacteriia</taxon>
        <taxon>Flavobacteriales</taxon>
        <taxon>Weeksellaceae</taxon>
        <taxon>Elizabethkingia</taxon>
    </lineage>
</organism>
<dbReference type="InterPro" id="IPR051531">
    <property type="entry name" value="N-acetyltransferase"/>
</dbReference>
<evidence type="ECO:0000313" key="3">
    <source>
        <dbReference type="Proteomes" id="UP000254876"/>
    </source>
</evidence>
<keyword evidence="2" id="KW-0808">Transferase</keyword>
<evidence type="ECO:0000259" key="1">
    <source>
        <dbReference type="PROSITE" id="PS51186"/>
    </source>
</evidence>
<dbReference type="AlphaFoldDB" id="A0A7Z7LZI4"/>
<dbReference type="GO" id="GO:0004145">
    <property type="term" value="F:diamine N-acetyltransferase activity"/>
    <property type="evidence" value="ECO:0007669"/>
    <property type="project" value="UniProtKB-EC"/>
</dbReference>
<proteinExistence type="predicted"/>
<reference evidence="2 3" key="1">
    <citation type="submission" date="2018-06" db="EMBL/GenBank/DDBJ databases">
        <authorList>
            <consortium name="Pathogen Informatics"/>
            <person name="Doyle S."/>
        </authorList>
    </citation>
    <scope>NUCLEOTIDE SEQUENCE [LARGE SCALE GENOMIC DNA]</scope>
    <source>
        <strain evidence="2 3">NCTC10588</strain>
    </source>
</reference>